<dbReference type="Proteomes" id="UP000836841">
    <property type="component" value="Unassembled WGS sequence"/>
</dbReference>
<protein>
    <submittedName>
        <fullName evidence="1">Uncharacterized protein</fullName>
    </submittedName>
</protein>
<sequence length="70" mass="7797">MSLATAAYVVFQVGVFSAFGFVHKITTFEKTAGFQALVQFSDLKLPLLQKIPLMEEAFRGDVDLILWLGM</sequence>
<dbReference type="AlphaFoldDB" id="A0AAU9SKN3"/>
<evidence type="ECO:0000313" key="2">
    <source>
        <dbReference type="Proteomes" id="UP000836841"/>
    </source>
</evidence>
<comment type="caution">
    <text evidence="1">The sequence shown here is derived from an EMBL/GenBank/DDBJ whole genome shotgun (WGS) entry which is preliminary data.</text>
</comment>
<gene>
    <name evidence="1" type="ORF">TAV2_LOCUS18412</name>
</gene>
<proteinExistence type="predicted"/>
<reference evidence="1 2" key="1">
    <citation type="submission" date="2022-03" db="EMBL/GenBank/DDBJ databases">
        <authorList>
            <person name="Nunn A."/>
            <person name="Chopra R."/>
            <person name="Nunn A."/>
            <person name="Contreras Garrido A."/>
        </authorList>
    </citation>
    <scope>NUCLEOTIDE SEQUENCE [LARGE SCALE GENOMIC DNA]</scope>
</reference>
<name>A0AAU9SKN3_THLAR</name>
<evidence type="ECO:0000313" key="1">
    <source>
        <dbReference type="EMBL" id="CAH2068847.1"/>
    </source>
</evidence>
<keyword evidence="2" id="KW-1185">Reference proteome</keyword>
<accession>A0AAU9SKN3</accession>
<dbReference type="EMBL" id="CAJVSB020000857">
    <property type="protein sequence ID" value="CAH2068847.1"/>
    <property type="molecule type" value="Genomic_DNA"/>
</dbReference>
<dbReference type="InterPro" id="IPR012677">
    <property type="entry name" value="Nucleotide-bd_a/b_plait_sf"/>
</dbReference>
<dbReference type="Gene3D" id="3.30.70.330">
    <property type="match status" value="1"/>
</dbReference>
<organism evidence="1 2">
    <name type="scientific">Thlaspi arvense</name>
    <name type="common">Field penny-cress</name>
    <dbReference type="NCBI Taxonomy" id="13288"/>
    <lineage>
        <taxon>Eukaryota</taxon>
        <taxon>Viridiplantae</taxon>
        <taxon>Streptophyta</taxon>
        <taxon>Embryophyta</taxon>
        <taxon>Tracheophyta</taxon>
        <taxon>Spermatophyta</taxon>
        <taxon>Magnoliopsida</taxon>
        <taxon>eudicotyledons</taxon>
        <taxon>Gunneridae</taxon>
        <taxon>Pentapetalae</taxon>
        <taxon>rosids</taxon>
        <taxon>malvids</taxon>
        <taxon>Brassicales</taxon>
        <taxon>Brassicaceae</taxon>
        <taxon>Thlaspideae</taxon>
        <taxon>Thlaspi</taxon>
    </lineage>
</organism>